<keyword evidence="1" id="KW-0812">Transmembrane</keyword>
<sequence length="392" mass="43690">MRPAGMPINKEHEGRMNRRWELDTLRGLMLVLMFVTHLPTRFSSMLGQPFGYVSAAEGFVMLSAFMAGMIYTAKGQRDGLPAMRNAFLARALKVYACHAALLLLLFTVIAALGISRDEPALKNLIGFYLEQPMAGLMGGLLLIYNPPLLDILPLYIMLMLVSPLVLEHGLKRGWRGIFALSIVLWASAQFKISENLYNAFVALTDLQVPYRETGSFETFAWQFLWILGLWMGSATATGAMKNRRPFPKALILACIAIAVPLLLWRYIAGQVPTEGESLINHWFDKWHLGPLRLLNFFALLVLVMHFGEWLKQRIPQFAFLQTLGAASLPVFCVHLVVVLLALSIFGESTPERPVWTDVLLMLSGLGSLYLAAIITLRFDAEANPRPGAAASR</sequence>
<feature type="transmembrane region" description="Helical" evidence="1">
    <location>
        <begin position="318"/>
        <end position="346"/>
    </location>
</feature>
<evidence type="ECO:0000313" key="2">
    <source>
        <dbReference type="EMBL" id="RJF95236.1"/>
    </source>
</evidence>
<protein>
    <submittedName>
        <fullName evidence="2">OpgC domain-containing protein</fullName>
    </submittedName>
</protein>
<feature type="transmembrane region" description="Helical" evidence="1">
    <location>
        <begin position="219"/>
        <end position="237"/>
    </location>
</feature>
<feature type="transmembrane region" description="Helical" evidence="1">
    <location>
        <begin position="173"/>
        <end position="190"/>
    </location>
</feature>
<feature type="transmembrane region" description="Helical" evidence="1">
    <location>
        <begin position="134"/>
        <end position="161"/>
    </location>
</feature>
<evidence type="ECO:0000256" key="1">
    <source>
        <dbReference type="SAM" id="Phobius"/>
    </source>
</evidence>
<feature type="transmembrane region" description="Helical" evidence="1">
    <location>
        <begin position="249"/>
        <end position="267"/>
    </location>
</feature>
<dbReference type="InterPro" id="IPR014550">
    <property type="entry name" value="UCP028704_OpgC"/>
</dbReference>
<dbReference type="PANTHER" id="PTHR38592">
    <property type="entry name" value="BLL4819 PROTEIN"/>
    <property type="match status" value="1"/>
</dbReference>
<keyword evidence="1" id="KW-1133">Transmembrane helix</keyword>
<keyword evidence="1" id="KW-0472">Membrane</keyword>
<dbReference type="PIRSF" id="PIRSF028704">
    <property type="entry name" value="UPC028704"/>
    <property type="match status" value="1"/>
</dbReference>
<organism evidence="2 3">
    <name type="scientific">Noviherbaspirillum saxi</name>
    <dbReference type="NCBI Taxonomy" id="2320863"/>
    <lineage>
        <taxon>Bacteria</taxon>
        <taxon>Pseudomonadati</taxon>
        <taxon>Pseudomonadota</taxon>
        <taxon>Betaproteobacteria</taxon>
        <taxon>Burkholderiales</taxon>
        <taxon>Oxalobacteraceae</taxon>
        <taxon>Noviherbaspirillum</taxon>
    </lineage>
</organism>
<reference evidence="3" key="1">
    <citation type="submission" date="2018-09" db="EMBL/GenBank/DDBJ databases">
        <authorList>
            <person name="Zhu H."/>
        </authorList>
    </citation>
    <scope>NUCLEOTIDE SEQUENCE [LARGE SCALE GENOMIC DNA]</scope>
    <source>
        <strain evidence="3">K1R23-30</strain>
    </source>
</reference>
<dbReference type="Pfam" id="PF10129">
    <property type="entry name" value="OpgC_C"/>
    <property type="match status" value="1"/>
</dbReference>
<dbReference type="AlphaFoldDB" id="A0A3A3G1C1"/>
<proteinExistence type="predicted"/>
<comment type="caution">
    <text evidence="2">The sequence shown here is derived from an EMBL/GenBank/DDBJ whole genome shotgun (WGS) entry which is preliminary data.</text>
</comment>
<dbReference type="OrthoDB" id="9775975at2"/>
<feature type="transmembrane region" description="Helical" evidence="1">
    <location>
        <begin position="287"/>
        <end position="306"/>
    </location>
</feature>
<evidence type="ECO:0000313" key="3">
    <source>
        <dbReference type="Proteomes" id="UP000265955"/>
    </source>
</evidence>
<feature type="transmembrane region" description="Helical" evidence="1">
    <location>
        <begin position="50"/>
        <end position="73"/>
    </location>
</feature>
<feature type="transmembrane region" description="Helical" evidence="1">
    <location>
        <begin position="94"/>
        <end position="114"/>
    </location>
</feature>
<dbReference type="Proteomes" id="UP000265955">
    <property type="component" value="Unassembled WGS sequence"/>
</dbReference>
<gene>
    <name evidence="2" type="ORF">D3871_17485</name>
</gene>
<dbReference type="PANTHER" id="PTHR38592:SF3">
    <property type="entry name" value="BLL4819 PROTEIN"/>
    <property type="match status" value="1"/>
</dbReference>
<feature type="transmembrane region" description="Helical" evidence="1">
    <location>
        <begin position="358"/>
        <end position="376"/>
    </location>
</feature>
<name>A0A3A3G1C1_9BURK</name>
<accession>A0A3A3G1C1</accession>
<feature type="transmembrane region" description="Helical" evidence="1">
    <location>
        <begin position="20"/>
        <end position="38"/>
    </location>
</feature>
<keyword evidence="3" id="KW-1185">Reference proteome</keyword>
<dbReference type="EMBL" id="QYUO01000002">
    <property type="protein sequence ID" value="RJF95236.1"/>
    <property type="molecule type" value="Genomic_DNA"/>
</dbReference>